<dbReference type="GO" id="GO:0052621">
    <property type="term" value="F:diguanylate cyclase activity"/>
    <property type="evidence" value="ECO:0007669"/>
    <property type="project" value="UniProtKB-EC"/>
</dbReference>
<dbReference type="Gene3D" id="3.30.450.40">
    <property type="match status" value="2"/>
</dbReference>
<dbReference type="CDD" id="cd00130">
    <property type="entry name" value="PAS"/>
    <property type="match status" value="2"/>
</dbReference>
<evidence type="ECO:0000259" key="1">
    <source>
        <dbReference type="PROSITE" id="PS50112"/>
    </source>
</evidence>
<dbReference type="InterPro" id="IPR013656">
    <property type="entry name" value="PAS_4"/>
</dbReference>
<dbReference type="NCBIfam" id="TIGR00254">
    <property type="entry name" value="GGDEF"/>
    <property type="match status" value="1"/>
</dbReference>
<dbReference type="Gene3D" id="3.30.450.20">
    <property type="entry name" value="PAS domain"/>
    <property type="match status" value="3"/>
</dbReference>
<keyword evidence="5" id="KW-1185">Reference proteome</keyword>
<dbReference type="EC" id="2.7.7.65" evidence="4"/>
<comment type="caution">
    <text evidence="4">The sequence shown here is derived from an EMBL/GenBank/DDBJ whole genome shotgun (WGS) entry which is preliminary data.</text>
</comment>
<dbReference type="Gene3D" id="3.30.70.270">
    <property type="match status" value="1"/>
</dbReference>
<feature type="domain" description="GGDEF" evidence="3">
    <location>
        <begin position="765"/>
        <end position="886"/>
    </location>
</feature>
<dbReference type="NCBIfam" id="TIGR00229">
    <property type="entry name" value="sensory_box"/>
    <property type="match status" value="2"/>
</dbReference>
<dbReference type="FunFam" id="3.30.70.270:FF:000001">
    <property type="entry name" value="Diguanylate cyclase domain protein"/>
    <property type="match status" value="1"/>
</dbReference>
<dbReference type="InterPro" id="IPR000700">
    <property type="entry name" value="PAS-assoc_C"/>
</dbReference>
<dbReference type="SUPFAM" id="SSF55781">
    <property type="entry name" value="GAF domain-like"/>
    <property type="match status" value="2"/>
</dbReference>
<keyword evidence="4" id="KW-0808">Transferase</keyword>
<dbReference type="InterPro" id="IPR029787">
    <property type="entry name" value="Nucleotide_cyclase"/>
</dbReference>
<dbReference type="PROSITE" id="PS50112">
    <property type="entry name" value="PAS"/>
    <property type="match status" value="1"/>
</dbReference>
<keyword evidence="4" id="KW-0548">Nucleotidyltransferase</keyword>
<dbReference type="SMART" id="SM00065">
    <property type="entry name" value="GAF"/>
    <property type="match status" value="2"/>
</dbReference>
<gene>
    <name evidence="4" type="ORF">OM076_41375</name>
</gene>
<sequence>MEVVLLLLAAVAILTAALAHRAAARARVSEHRYRMLAAQWPDTAIGLVDRDLRFTLFEGDALSPHWSPTEVIGRKLADVIPQDRIEELRPCVEAALAGESQTLEWASVRSVTIYRIDCVPYRETDGAVTHAMLAIRDIGEEKRLQHSLEEQRGFLSAVLKQLGERVIVADAEGTIVDFGGRHTAGKLDLHPLEWAEAFGLKHPDGEPFGPHEAPLLRALRGEEVRDVEMRVDTPVGTLALLASGGPITTPEGRKLGAVVVNADLTAFRDAEGRLRRSEERHRRVVESMVDCVFETDGQGRWTHLSENWTAATGHSVEATLGLPCWDFVHPEDRTAHAHAFAPMLAGERADARLRHRFITTSGAERWAEVQVRAISGWDGLPTGFVGVMRDVTDTQRALQHGAAESAVMRLLSSADGLADMGQGLLEALGVELGWDGAELWQMAGDERLRRTADWTAAGVRLDRFMAAGARSGYEVGDGLPGQAWMSRVPQWKAEIADPARADESIGDGIRSAAALPLRTAGVPVGVVILVSRTPREPEPGLVRLLEAIGGHVTQFLQRREAEGRAAEQAADLKKLSAIAHELAGQSDHYGARMTLTRAVRDVASASSVMLWEPTGSNEELEVTASIGAALRGMTASLAVKSGLGDAFHTGDLGFAADVLTDPRVKFRWNERTGAQSGAWVPIVQDERTVGVMAVSWNTPRRELSDREEGLLQLLASEAAITIQRTDLLVQLQATARTDALTGLPNRRVWDEDLEREIARARRHGGNLCLAMLDLDRFKAFNDHHGHQAGDQLLAATAIAWRPALRATDTLARYGGEEFAVLLPHSDEEGAMTVIERLLEVVPLGQTASAGVAVWDGGEDAMQLLARADAALYEAKHAGRNRALLAA</sequence>
<dbReference type="InterPro" id="IPR000014">
    <property type="entry name" value="PAS"/>
</dbReference>
<dbReference type="InterPro" id="IPR043128">
    <property type="entry name" value="Rev_trsase/Diguanyl_cyclase"/>
</dbReference>
<dbReference type="Proteomes" id="UP001149140">
    <property type="component" value="Unassembled WGS sequence"/>
</dbReference>
<dbReference type="InterPro" id="IPR003018">
    <property type="entry name" value="GAF"/>
</dbReference>
<dbReference type="EMBL" id="JAPDOD010000076">
    <property type="protein sequence ID" value="MDA0166785.1"/>
    <property type="molecule type" value="Genomic_DNA"/>
</dbReference>
<dbReference type="AlphaFoldDB" id="A0A9X3S4K3"/>
<evidence type="ECO:0000259" key="2">
    <source>
        <dbReference type="PROSITE" id="PS50113"/>
    </source>
</evidence>
<dbReference type="SUPFAM" id="SSF55785">
    <property type="entry name" value="PYP-like sensor domain (PAS domain)"/>
    <property type="match status" value="3"/>
</dbReference>
<evidence type="ECO:0000259" key="3">
    <source>
        <dbReference type="PROSITE" id="PS50887"/>
    </source>
</evidence>
<feature type="domain" description="PAC" evidence="2">
    <location>
        <begin position="225"/>
        <end position="276"/>
    </location>
</feature>
<dbReference type="PANTHER" id="PTHR44757">
    <property type="entry name" value="DIGUANYLATE CYCLASE DGCP"/>
    <property type="match status" value="1"/>
</dbReference>
<dbReference type="InterPro" id="IPR001610">
    <property type="entry name" value="PAC"/>
</dbReference>
<evidence type="ECO:0000313" key="5">
    <source>
        <dbReference type="Proteomes" id="UP001149140"/>
    </source>
</evidence>
<organism evidence="4 5">
    <name type="scientific">Solirubrobacter ginsenosidimutans</name>
    <dbReference type="NCBI Taxonomy" id="490573"/>
    <lineage>
        <taxon>Bacteria</taxon>
        <taxon>Bacillati</taxon>
        <taxon>Actinomycetota</taxon>
        <taxon>Thermoleophilia</taxon>
        <taxon>Solirubrobacterales</taxon>
        <taxon>Solirubrobacteraceae</taxon>
        <taxon>Solirubrobacter</taxon>
    </lineage>
</organism>
<dbReference type="InterPro" id="IPR035965">
    <property type="entry name" value="PAS-like_dom_sf"/>
</dbReference>
<dbReference type="InterPro" id="IPR029016">
    <property type="entry name" value="GAF-like_dom_sf"/>
</dbReference>
<dbReference type="PROSITE" id="PS50887">
    <property type="entry name" value="GGDEF"/>
    <property type="match status" value="1"/>
</dbReference>
<reference evidence="4" key="1">
    <citation type="submission" date="2022-10" db="EMBL/GenBank/DDBJ databases">
        <title>The WGS of Solirubrobacter ginsenosidimutans DSM 21036.</title>
        <authorList>
            <person name="Jiang Z."/>
        </authorList>
    </citation>
    <scope>NUCLEOTIDE SEQUENCE</scope>
    <source>
        <strain evidence="4">DSM 21036</strain>
    </source>
</reference>
<dbReference type="InterPro" id="IPR000160">
    <property type="entry name" value="GGDEF_dom"/>
</dbReference>
<accession>A0A9X3S4K3</accession>
<feature type="domain" description="PAS" evidence="1">
    <location>
        <begin position="277"/>
        <end position="347"/>
    </location>
</feature>
<dbReference type="Pfam" id="PF08448">
    <property type="entry name" value="PAS_4"/>
    <property type="match status" value="2"/>
</dbReference>
<dbReference type="SMART" id="SM00086">
    <property type="entry name" value="PAC"/>
    <property type="match status" value="2"/>
</dbReference>
<dbReference type="SMART" id="SM00267">
    <property type="entry name" value="GGDEF"/>
    <property type="match status" value="1"/>
</dbReference>
<evidence type="ECO:0000313" key="4">
    <source>
        <dbReference type="EMBL" id="MDA0166785.1"/>
    </source>
</evidence>
<dbReference type="PROSITE" id="PS50113">
    <property type="entry name" value="PAC"/>
    <property type="match status" value="2"/>
</dbReference>
<feature type="domain" description="PAC" evidence="2">
    <location>
        <begin position="351"/>
        <end position="403"/>
    </location>
</feature>
<dbReference type="InterPro" id="IPR052155">
    <property type="entry name" value="Biofilm_reg_signaling"/>
</dbReference>
<name>A0A9X3S4K3_9ACTN</name>
<dbReference type="Pfam" id="PF13185">
    <property type="entry name" value="GAF_2"/>
    <property type="match status" value="2"/>
</dbReference>
<dbReference type="PANTHER" id="PTHR44757:SF2">
    <property type="entry name" value="BIOFILM ARCHITECTURE MAINTENANCE PROTEIN MBAA"/>
    <property type="match status" value="1"/>
</dbReference>
<proteinExistence type="predicted"/>
<protein>
    <submittedName>
        <fullName evidence="4">Diguanylate cyclase</fullName>
        <ecNumber evidence="4">2.7.7.65</ecNumber>
    </submittedName>
</protein>
<dbReference type="CDD" id="cd01949">
    <property type="entry name" value="GGDEF"/>
    <property type="match status" value="1"/>
</dbReference>
<dbReference type="SUPFAM" id="SSF55073">
    <property type="entry name" value="Nucleotide cyclase"/>
    <property type="match status" value="1"/>
</dbReference>
<dbReference type="Pfam" id="PF00990">
    <property type="entry name" value="GGDEF"/>
    <property type="match status" value="1"/>
</dbReference>
<dbReference type="SMART" id="SM00091">
    <property type="entry name" value="PAS"/>
    <property type="match status" value="2"/>
</dbReference>
<dbReference type="RefSeq" id="WP_270046039.1">
    <property type="nucleotide sequence ID" value="NZ_JAPDOD010000076.1"/>
</dbReference>